<dbReference type="NCBIfam" id="TIGR02532">
    <property type="entry name" value="IV_pilin_GFxxxE"/>
    <property type="match status" value="1"/>
</dbReference>
<dbReference type="InterPro" id="IPR012902">
    <property type="entry name" value="N_methyl_site"/>
</dbReference>
<gene>
    <name evidence="2" type="ORF">A11Q_1526</name>
</gene>
<dbReference type="KEGG" id="bex:A11Q_1526"/>
<dbReference type="EMBL" id="CP003537">
    <property type="protein sequence ID" value="AGH95742.1"/>
    <property type="molecule type" value="Genomic_DNA"/>
</dbReference>
<dbReference type="STRING" id="1184267.A11Q_1526"/>
<protein>
    <submittedName>
        <fullName evidence="2">Putative general secretion pathway protein I</fullName>
    </submittedName>
</protein>
<dbReference type="eggNOG" id="COG4968">
    <property type="taxonomic scope" value="Bacteria"/>
</dbReference>
<evidence type="ECO:0000313" key="2">
    <source>
        <dbReference type="EMBL" id="AGH95742.1"/>
    </source>
</evidence>
<evidence type="ECO:0000256" key="1">
    <source>
        <dbReference type="SAM" id="Phobius"/>
    </source>
</evidence>
<dbReference type="Pfam" id="PF07963">
    <property type="entry name" value="N_methyl"/>
    <property type="match status" value="1"/>
</dbReference>
<evidence type="ECO:0000313" key="3">
    <source>
        <dbReference type="Proteomes" id="UP000012040"/>
    </source>
</evidence>
<sequence length="176" mass="19594">MRLQQCSSSKKTRGFTLIEVVLAMAVMASGLFILVNSWSGTYSRLVKTQAQVQLAALLERKVAEIEREYKNKSLESIPEEKEDNFGSDLAQYSWKLKSRKLEVPDLSAALAAQDGEVNSSMIEIMKTFTDHLSKSVKEVNISVTYNEGRKPLTADVTIYMVDYDRPLPIPGAGATQ</sequence>
<dbReference type="PATRIC" id="fig|1184267.3.peg.1543"/>
<feature type="transmembrane region" description="Helical" evidence="1">
    <location>
        <begin position="20"/>
        <end position="39"/>
    </location>
</feature>
<dbReference type="AlphaFoldDB" id="M4V8L5"/>
<keyword evidence="1" id="KW-0472">Membrane</keyword>
<name>M4V8L5_9BACT</name>
<reference evidence="2 3" key="1">
    <citation type="journal article" date="2013" name="ISME J.">
        <title>By their genes ye shall know them: genomic signatures of predatory bacteria.</title>
        <authorList>
            <person name="Pasternak Z."/>
            <person name="Pietrokovski S."/>
            <person name="Rotem O."/>
            <person name="Gophna U."/>
            <person name="Lurie-Weinberger M.N."/>
            <person name="Jurkevitch E."/>
        </authorList>
    </citation>
    <scope>NUCLEOTIDE SEQUENCE [LARGE SCALE GENOMIC DNA]</scope>
    <source>
        <strain evidence="2 3">JSS</strain>
    </source>
</reference>
<organism evidence="2 3">
    <name type="scientific">Pseudobdellovibrio exovorus JSS</name>
    <dbReference type="NCBI Taxonomy" id="1184267"/>
    <lineage>
        <taxon>Bacteria</taxon>
        <taxon>Pseudomonadati</taxon>
        <taxon>Bdellovibrionota</taxon>
        <taxon>Bdellovibrionia</taxon>
        <taxon>Bdellovibrionales</taxon>
        <taxon>Pseudobdellovibrionaceae</taxon>
        <taxon>Pseudobdellovibrio</taxon>
    </lineage>
</organism>
<keyword evidence="1" id="KW-0812">Transmembrane</keyword>
<keyword evidence="3" id="KW-1185">Reference proteome</keyword>
<keyword evidence="1" id="KW-1133">Transmembrane helix</keyword>
<dbReference type="Proteomes" id="UP000012040">
    <property type="component" value="Chromosome"/>
</dbReference>
<dbReference type="HOGENOM" id="CLU_1544633_0_0_7"/>
<accession>M4V8L5</accession>
<dbReference type="RefSeq" id="WP_015470232.1">
    <property type="nucleotide sequence ID" value="NC_020813.1"/>
</dbReference>
<proteinExistence type="predicted"/>